<feature type="binding site" evidence="13">
    <location>
        <begin position="114"/>
        <end position="119"/>
    </location>
    <ligand>
        <name>NADP(+)</name>
        <dbReference type="ChEBI" id="CHEBI:58349"/>
    </ligand>
</feature>
<evidence type="ECO:0000313" key="15">
    <source>
        <dbReference type="Proteomes" id="UP000007058"/>
    </source>
</evidence>
<dbReference type="NCBIfam" id="TIGR00178">
    <property type="entry name" value="monomer_idh"/>
    <property type="match status" value="1"/>
</dbReference>
<feature type="binding site" evidence="11">
    <location>
        <position position="177"/>
    </location>
    <ligand>
        <name>D-threo-isocitrate</name>
        <dbReference type="ChEBI" id="CHEBI:15562"/>
    </ligand>
</feature>
<gene>
    <name evidence="14" type="ordered locus">amb0607</name>
</gene>
<evidence type="ECO:0000256" key="2">
    <source>
        <dbReference type="ARBA" id="ARBA00022532"/>
    </source>
</evidence>
<evidence type="ECO:0000256" key="5">
    <source>
        <dbReference type="ARBA" id="ARBA00022857"/>
    </source>
</evidence>
<evidence type="ECO:0000256" key="8">
    <source>
        <dbReference type="ARBA" id="ARBA00046318"/>
    </source>
</evidence>
<evidence type="ECO:0000256" key="7">
    <source>
        <dbReference type="ARBA" id="ARBA00023554"/>
    </source>
</evidence>
<proteinExistence type="inferred from homology"/>
<feature type="binding site" evidence="13">
    <location>
        <position position="167"/>
    </location>
    <ligand>
        <name>NADP(+)</name>
        <dbReference type="ChEBI" id="CHEBI:58349"/>
    </ligand>
</feature>
<keyword evidence="6 9" id="KW-0560">Oxidoreductase</keyword>
<feature type="binding site" evidence="13">
    <location>
        <begin position="617"/>
        <end position="618"/>
    </location>
    <ligand>
        <name>NADP(+)</name>
        <dbReference type="ChEBI" id="CHEBI:58349"/>
    </ligand>
</feature>
<evidence type="ECO:0000256" key="9">
    <source>
        <dbReference type="PIRNR" id="PIRNR009407"/>
    </source>
</evidence>
<evidence type="ECO:0000313" key="14">
    <source>
        <dbReference type="EMBL" id="BAE49411.1"/>
    </source>
</evidence>
<keyword evidence="1 9" id="KW-0329">Glyoxylate bypass</keyword>
<feature type="binding site" evidence="11">
    <location>
        <position position="580"/>
    </location>
    <ligand>
        <name>D-threo-isocitrate</name>
        <dbReference type="ChEBI" id="CHEBI:15562"/>
    </ligand>
</feature>
<dbReference type="GO" id="GO:0046872">
    <property type="term" value="F:metal ion binding"/>
    <property type="evidence" value="ECO:0007669"/>
    <property type="project" value="UniProtKB-KW"/>
</dbReference>
<evidence type="ECO:0000256" key="13">
    <source>
        <dbReference type="PIRSR" id="PIRSR009407-4"/>
    </source>
</evidence>
<dbReference type="PIRSF" id="PIRSF009407">
    <property type="entry name" value="IDH_monmr"/>
    <property type="match status" value="1"/>
</dbReference>
<dbReference type="Proteomes" id="UP000007058">
    <property type="component" value="Chromosome"/>
</dbReference>
<keyword evidence="4 12" id="KW-0460">Magnesium</keyword>
<name>Q2W9R4_PARM1</name>
<comment type="similarity">
    <text evidence="8 9">Belongs to the monomeric-type IDH family.</text>
</comment>
<dbReference type="HOGENOM" id="CLU_025308_1_0_5"/>
<accession>Q2W9R4</accession>
<keyword evidence="3 12" id="KW-0479">Metal-binding</keyword>
<keyword evidence="15" id="KW-1185">Reference proteome</keyword>
<dbReference type="KEGG" id="mag:amb0607"/>
<dbReference type="InterPro" id="IPR004436">
    <property type="entry name" value="Isocitrate_DH_NADP_mono"/>
</dbReference>
<dbReference type="STRING" id="342108.amb0607"/>
<organism evidence="14 15">
    <name type="scientific">Paramagnetospirillum magneticum (strain ATCC 700264 / AMB-1)</name>
    <name type="common">Magnetospirillum magneticum</name>
    <dbReference type="NCBI Taxonomy" id="342108"/>
    <lineage>
        <taxon>Bacteria</taxon>
        <taxon>Pseudomonadati</taxon>
        <taxon>Pseudomonadota</taxon>
        <taxon>Alphaproteobacteria</taxon>
        <taxon>Rhodospirillales</taxon>
        <taxon>Magnetospirillaceae</taxon>
        <taxon>Paramagnetospirillum</taxon>
    </lineage>
</organism>
<dbReference type="Pfam" id="PF03971">
    <property type="entry name" value="IDH"/>
    <property type="match status" value="1"/>
</dbReference>
<protein>
    <recommendedName>
        <fullName evidence="9">Isocitrate dehydrogenase [NADP]</fullName>
        <ecNumber evidence="9">1.1.1.42</ecNumber>
    </recommendedName>
    <alternativeName>
        <fullName evidence="9">Oxalosuccinate decarboxylase</fullName>
    </alternativeName>
</protein>
<feature type="binding site" evidence="12">
    <location>
        <position position="585"/>
    </location>
    <ligand>
        <name>Mg(2+)</name>
        <dbReference type="ChEBI" id="CHEBI:18420"/>
    </ligand>
</feature>
<evidence type="ECO:0000256" key="10">
    <source>
        <dbReference type="PIRSR" id="PIRSR009407-1"/>
    </source>
</evidence>
<dbReference type="PANTHER" id="PTHR36999">
    <property type="entry name" value="ISOCITRATE DEHYDROGENASE [NADP]"/>
    <property type="match status" value="1"/>
</dbReference>
<feature type="binding site" evidence="12">
    <location>
        <position position="383"/>
    </location>
    <ligand>
        <name>Mg(2+)</name>
        <dbReference type="ChEBI" id="CHEBI:18420"/>
    </ligand>
</feature>
<dbReference type="GO" id="GO:0004450">
    <property type="term" value="F:isocitrate dehydrogenase (NADP+) activity"/>
    <property type="evidence" value="ECO:0007669"/>
    <property type="project" value="UniProtKB-EC"/>
</dbReference>
<dbReference type="AlphaFoldDB" id="Q2W9R4"/>
<evidence type="ECO:0000256" key="1">
    <source>
        <dbReference type="ARBA" id="ARBA00022435"/>
    </source>
</evidence>
<evidence type="ECO:0000256" key="3">
    <source>
        <dbReference type="ARBA" id="ARBA00022723"/>
    </source>
</evidence>
<dbReference type="EMBL" id="AP007255">
    <property type="protein sequence ID" value="BAE49411.1"/>
    <property type="molecule type" value="Genomic_DNA"/>
</dbReference>
<dbReference type="EC" id="1.1.1.42" evidence="9"/>
<evidence type="ECO:0000256" key="11">
    <source>
        <dbReference type="PIRSR" id="PIRSR009407-2"/>
    </source>
</evidence>
<dbReference type="SUPFAM" id="SSF53659">
    <property type="entry name" value="Isocitrate/Isopropylmalate dehydrogenase-like"/>
    <property type="match status" value="1"/>
</dbReference>
<feature type="binding site" evidence="13">
    <location>
        <position position="682"/>
    </location>
    <ligand>
        <name>NADP(+)</name>
        <dbReference type="ChEBI" id="CHEBI:58349"/>
    </ligand>
</feature>
<dbReference type="PANTHER" id="PTHR36999:SF1">
    <property type="entry name" value="ISOCITRATE DEHYDROGENASE (NADP(+))"/>
    <property type="match status" value="1"/>
</dbReference>
<dbReference type="Gene3D" id="3.40.718.10">
    <property type="entry name" value="Isopropylmalate Dehydrogenase"/>
    <property type="match status" value="1"/>
</dbReference>
<evidence type="ECO:0000256" key="4">
    <source>
        <dbReference type="ARBA" id="ARBA00022842"/>
    </source>
</evidence>
<keyword evidence="5 9" id="KW-0521">NADP</keyword>
<dbReference type="GO" id="GO:0006097">
    <property type="term" value="P:glyoxylate cycle"/>
    <property type="evidence" value="ECO:0007669"/>
    <property type="project" value="UniProtKB-KW"/>
</dbReference>
<dbReference type="GO" id="GO:0006099">
    <property type="term" value="P:tricarboxylic acid cycle"/>
    <property type="evidence" value="ECO:0007669"/>
    <property type="project" value="UniProtKB-KW"/>
</dbReference>
<keyword evidence="2 9" id="KW-0816">Tricarboxylic acid cycle</keyword>
<feature type="site" description="Critical for catalysis" evidence="10">
    <location>
        <position position="288"/>
    </location>
</feature>
<evidence type="ECO:0000256" key="12">
    <source>
        <dbReference type="PIRSR" id="PIRSR009407-3"/>
    </source>
</evidence>
<comment type="cofactor">
    <cofactor evidence="12">
        <name>Mg(2+)</name>
        <dbReference type="ChEBI" id="CHEBI:18420"/>
    </cofactor>
    <cofactor evidence="12">
        <name>Mn(2+)</name>
        <dbReference type="ChEBI" id="CHEBI:29035"/>
    </cofactor>
    <text evidence="12">Binds 1 Mg(2+) or Mn(2+) ion per subunit.</text>
</comment>
<feature type="site" description="Critical for catalysis" evidence="10">
    <location>
        <position position="453"/>
    </location>
</feature>
<evidence type="ECO:0000256" key="6">
    <source>
        <dbReference type="ARBA" id="ARBA00023002"/>
    </source>
</evidence>
<sequence length="773" mass="83562">MRLAPRMLSSRVCRVAEFTGRRGYGFERGVRTMTTAKIIWTKVDEAPALATYSLLPIVQAFTGAAGVAVETRDISLAGRIIANFPENLTPAQRIGDELAELGELTLKPEANIIKLPNVSASVPQLKAAIKELQSQGYKIPDFPEDPKTDAEKELKARFGKVLGSAVNPVLREGNSDRRAAASVKAFARKNPHKMGAWAASSQSHVAHMNAGDFYGSEKSVTVAAATDVKIEFHGKDGSIHVLKAKTKLKAGEVIDAAVMSAKALRAFYAEQIADAKSQPGLLLSLHLKATMMKVSDPIMFGHAVTVFFKDVFEKHAAAIKDLGVNVNNGFGDLIAKLDKLPAAKKAEIEADIKAAYEAGPPLAMVNSDKGITNLHVPSDVIVDASMPAMIRDSGRMWGTDGKLHDTKAMIPDRCYARMYQVVIDDCKKHGAFDPKTMGSVPNVGLMAQKAEEYGSHDKTFEIAADGVVQVVDESGAVLLEQKVEAGDIFRACQTKDAPIQDWVKLAVTRARLSNTPAIFWLDKNRAHDAQIIAKVEKYLKDHDTTGLDITIKAPEEAIAVSLERIRKGLDTISVTGNVLRDYLTDLFPILELGTSAKMLSIVPLMAGGGLFETGAGGSAPKHVQQFQEEGYLRWDSLGEFLALGVSLEHLAQTFKNPKAQVLADTLDQANARILDNNRSPARKVGELDNRGSHFYLALYWAQALAEQTKDKELAARFAPLAKALTENEDKINAELIAAQGKPVDMGGYYSPNDSKTSAAMRPSATLNAALAAI</sequence>
<feature type="binding site" evidence="13">
    <location>
        <position position="622"/>
    </location>
    <ligand>
        <name>NADP(+)</name>
        <dbReference type="ChEBI" id="CHEBI:58349"/>
    </ligand>
</feature>
<reference evidence="14 15" key="1">
    <citation type="journal article" date="2005" name="DNA Res.">
        <title>Complete genome sequence of the facultative anaerobic magnetotactic bacterium Magnetospirillum sp. strain AMB-1.</title>
        <authorList>
            <person name="Matsunaga T."/>
            <person name="Okamura Y."/>
            <person name="Fukuda Y."/>
            <person name="Wahyudi A.T."/>
            <person name="Murase Y."/>
            <person name="Takeyama H."/>
        </authorList>
    </citation>
    <scope>NUCLEOTIDE SEQUENCE [LARGE SCALE GENOMIC DNA]</scope>
    <source>
        <strain evidence="15">ATCC 700264 / AMB-1</strain>
    </source>
</reference>
<feature type="binding site" evidence="12">
    <location>
        <position position="581"/>
    </location>
    <ligand>
        <name>Mg(2+)</name>
        <dbReference type="ChEBI" id="CHEBI:18420"/>
    </ligand>
</feature>
<feature type="binding site" evidence="11">
    <location>
        <begin position="164"/>
        <end position="171"/>
    </location>
    <ligand>
        <name>substrate</name>
    </ligand>
</feature>
<comment type="catalytic activity">
    <reaction evidence="7 9">
        <text>D-threo-isocitrate + NADP(+) = 2-oxoglutarate + CO2 + NADPH</text>
        <dbReference type="Rhea" id="RHEA:19629"/>
        <dbReference type="ChEBI" id="CHEBI:15562"/>
        <dbReference type="ChEBI" id="CHEBI:16526"/>
        <dbReference type="ChEBI" id="CHEBI:16810"/>
        <dbReference type="ChEBI" id="CHEBI:57783"/>
        <dbReference type="ChEBI" id="CHEBI:58349"/>
        <dbReference type="EC" id="1.1.1.42"/>
    </reaction>
</comment>
<feature type="binding site" evidence="13">
    <location>
        <begin position="633"/>
        <end position="635"/>
    </location>
    <ligand>
        <name>NADP(+)</name>
        <dbReference type="ChEBI" id="CHEBI:58349"/>
    </ligand>
</feature>